<dbReference type="PANTHER" id="PTHR43316">
    <property type="entry name" value="HYDROLASE, HALOACID DELAHOGENASE-RELATED"/>
    <property type="match status" value="1"/>
</dbReference>
<dbReference type="Pfam" id="PF00702">
    <property type="entry name" value="Hydrolase"/>
    <property type="match status" value="1"/>
</dbReference>
<dbReference type="SFLD" id="SFLDG01129">
    <property type="entry name" value="C1.5:_HAD__Beta-PGM__Phosphata"/>
    <property type="match status" value="1"/>
</dbReference>
<dbReference type="SUPFAM" id="SSF56784">
    <property type="entry name" value="HAD-like"/>
    <property type="match status" value="1"/>
</dbReference>
<keyword evidence="3" id="KW-1185">Reference proteome</keyword>
<dbReference type="InterPro" id="IPR051540">
    <property type="entry name" value="S-2-haloacid_dehalogenase"/>
</dbReference>
<dbReference type="GO" id="GO:0016787">
    <property type="term" value="F:hydrolase activity"/>
    <property type="evidence" value="ECO:0007669"/>
    <property type="project" value="UniProtKB-KW"/>
</dbReference>
<dbReference type="RefSeq" id="WP_377002740.1">
    <property type="nucleotide sequence ID" value="NZ_JBHSGG010000002.1"/>
</dbReference>
<proteinExistence type="predicted"/>
<organism evidence="2 3">
    <name type="scientific">Coralloluteibacterium thermophilum</name>
    <dbReference type="NCBI Taxonomy" id="2707049"/>
    <lineage>
        <taxon>Bacteria</taxon>
        <taxon>Pseudomonadati</taxon>
        <taxon>Pseudomonadota</taxon>
        <taxon>Gammaproteobacteria</taxon>
        <taxon>Lysobacterales</taxon>
        <taxon>Lysobacteraceae</taxon>
        <taxon>Coralloluteibacterium</taxon>
    </lineage>
</organism>
<dbReference type="Gene3D" id="3.40.50.1000">
    <property type="entry name" value="HAD superfamily/HAD-like"/>
    <property type="match status" value="1"/>
</dbReference>
<name>A0ABV9NH43_9GAMM</name>
<dbReference type="EMBL" id="JBHSGG010000002">
    <property type="protein sequence ID" value="MFC4726789.1"/>
    <property type="molecule type" value="Genomic_DNA"/>
</dbReference>
<dbReference type="SFLD" id="SFLDS00003">
    <property type="entry name" value="Haloacid_Dehalogenase"/>
    <property type="match status" value="1"/>
</dbReference>
<reference evidence="3" key="1">
    <citation type="journal article" date="2019" name="Int. J. Syst. Evol. Microbiol.">
        <title>The Global Catalogue of Microorganisms (GCM) 10K type strain sequencing project: providing services to taxonomists for standard genome sequencing and annotation.</title>
        <authorList>
            <consortium name="The Broad Institute Genomics Platform"/>
            <consortium name="The Broad Institute Genome Sequencing Center for Infectious Disease"/>
            <person name="Wu L."/>
            <person name="Ma J."/>
        </authorList>
    </citation>
    <scope>NUCLEOTIDE SEQUENCE [LARGE SCALE GENOMIC DNA]</scope>
    <source>
        <strain evidence="3">CGMCC 1.13574</strain>
    </source>
</reference>
<accession>A0ABV9NH43</accession>
<dbReference type="EC" id="3.1.3.-" evidence="2"/>
<dbReference type="PRINTS" id="PR00413">
    <property type="entry name" value="HADHALOGNASE"/>
</dbReference>
<evidence type="ECO:0000313" key="3">
    <source>
        <dbReference type="Proteomes" id="UP001595892"/>
    </source>
</evidence>
<dbReference type="InterPro" id="IPR023214">
    <property type="entry name" value="HAD_sf"/>
</dbReference>
<gene>
    <name evidence="2" type="ORF">ACFO3Q_01170</name>
</gene>
<dbReference type="InterPro" id="IPR036412">
    <property type="entry name" value="HAD-like_sf"/>
</dbReference>
<comment type="caution">
    <text evidence="2">The sequence shown here is derived from an EMBL/GenBank/DDBJ whole genome shotgun (WGS) entry which is preliminary data.</text>
</comment>
<dbReference type="NCBIfam" id="TIGR01549">
    <property type="entry name" value="HAD-SF-IA-v1"/>
    <property type="match status" value="1"/>
</dbReference>
<dbReference type="Proteomes" id="UP001595892">
    <property type="component" value="Unassembled WGS sequence"/>
</dbReference>
<evidence type="ECO:0000313" key="2">
    <source>
        <dbReference type="EMBL" id="MFC4726789.1"/>
    </source>
</evidence>
<evidence type="ECO:0000256" key="1">
    <source>
        <dbReference type="ARBA" id="ARBA00022801"/>
    </source>
</evidence>
<protein>
    <submittedName>
        <fullName evidence="2">HAD family hydrolase</fullName>
        <ecNumber evidence="2">3.1.3.-</ecNumber>
    </submittedName>
</protein>
<keyword evidence="1 2" id="KW-0378">Hydrolase</keyword>
<sequence length="212" mass="22563">MTAHPRPPRAVLFDVFGTLARIGAPRHPYRGLLRALARTGRAPQREDRRLLMSRPLDLAQAAEALGGGCPDTELARLQAELDGELASIRLFPDAAPTLHRLRAAGLRIGLCSNLSLPYAAPVQRLLPVAVDASLWSFEVGALKPEPAIFDAACRALAVPPEDVLMVGDTLAADWHGPRAAGMRALHLVRHGVGVTPDGIASLAELPARLGVE</sequence>
<dbReference type="InterPro" id="IPR006439">
    <property type="entry name" value="HAD-SF_hydro_IA"/>
</dbReference>
<dbReference type="PANTHER" id="PTHR43316:SF3">
    <property type="entry name" value="HALOACID DEHALOGENASE, TYPE II (AFU_ORTHOLOGUE AFUA_2G07750)-RELATED"/>
    <property type="match status" value="1"/>
</dbReference>